<keyword evidence="6" id="KW-0165">Cleavage on pair of basic residues</keyword>
<comment type="subcellular location">
    <subcellularLocation>
        <location evidence="1">Cell membrane</location>
        <topology evidence="1">Single-pass type I membrane protein</topology>
    </subcellularLocation>
    <subcellularLocation>
        <location evidence="13">Zona pellucida</location>
    </subcellularLocation>
</comment>
<dbReference type="GO" id="GO:0007339">
    <property type="term" value="P:binding of sperm to zona pellucida"/>
    <property type="evidence" value="ECO:0007669"/>
    <property type="project" value="TreeGrafter"/>
</dbReference>
<dbReference type="Gene3D" id="2.60.40.4100">
    <property type="entry name" value="Zona pellucida, ZP-C domain"/>
    <property type="match status" value="1"/>
</dbReference>
<dbReference type="AlphaFoldDB" id="A0A3B4TIR4"/>
<keyword evidence="5" id="KW-0272">Extracellular matrix</keyword>
<evidence type="ECO:0000313" key="19">
    <source>
        <dbReference type="Proteomes" id="UP000261420"/>
    </source>
</evidence>
<dbReference type="InterPro" id="IPR017957">
    <property type="entry name" value="P_trefoil_CS"/>
</dbReference>
<evidence type="ECO:0000256" key="2">
    <source>
        <dbReference type="ARBA" id="ARBA00010863"/>
    </source>
</evidence>
<feature type="compositionally biased region" description="Pro residues" evidence="15">
    <location>
        <begin position="525"/>
        <end position="534"/>
    </location>
</feature>
<dbReference type="Proteomes" id="UP000261420">
    <property type="component" value="Unplaced"/>
</dbReference>
<comment type="caution">
    <text evidence="14">Lacks conserved residue(s) required for the propagation of feature annotation.</text>
</comment>
<keyword evidence="12" id="KW-0278">Fertilization</keyword>
<keyword evidence="8" id="KW-1133">Transmembrane helix</keyword>
<feature type="compositionally biased region" description="Pro residues" evidence="15">
    <location>
        <begin position="561"/>
        <end position="579"/>
    </location>
</feature>
<dbReference type="InterPro" id="IPR001507">
    <property type="entry name" value="ZP_dom"/>
</dbReference>
<dbReference type="SUPFAM" id="SSF57492">
    <property type="entry name" value="Trefoil"/>
    <property type="match status" value="1"/>
</dbReference>
<evidence type="ECO:0000313" key="18">
    <source>
        <dbReference type="Ensembl" id="ENSSDUP00000005830.1"/>
    </source>
</evidence>
<dbReference type="PANTHER" id="PTHR23343:SF117">
    <property type="entry name" value="ZONA PELLUCIDA SPERM-BINDING PROTEIN 4-LIKE ISOFORM X1"/>
    <property type="match status" value="1"/>
</dbReference>
<dbReference type="PROSITE" id="PS51034">
    <property type="entry name" value="ZP_2"/>
    <property type="match status" value="1"/>
</dbReference>
<dbReference type="OMA" id="PKHCGYS"/>
<dbReference type="GO" id="GO:0032190">
    <property type="term" value="F:acrosin binding"/>
    <property type="evidence" value="ECO:0007669"/>
    <property type="project" value="TreeGrafter"/>
</dbReference>
<evidence type="ECO:0000256" key="5">
    <source>
        <dbReference type="ARBA" id="ARBA00022530"/>
    </source>
</evidence>
<evidence type="ECO:0008006" key="20">
    <source>
        <dbReference type="Google" id="ProtNLM"/>
    </source>
</evidence>
<dbReference type="Pfam" id="PF23344">
    <property type="entry name" value="ZP-N"/>
    <property type="match status" value="1"/>
</dbReference>
<feature type="region of interest" description="Disordered" evidence="15">
    <location>
        <begin position="553"/>
        <end position="584"/>
    </location>
</feature>
<evidence type="ECO:0000256" key="3">
    <source>
        <dbReference type="ARBA" id="ARBA00022475"/>
    </source>
</evidence>
<dbReference type="InterPro" id="IPR044913">
    <property type="entry name" value="P_trefoil_dom_sf"/>
</dbReference>
<dbReference type="PANTHER" id="PTHR23343">
    <property type="entry name" value="ZONA PELLUCIDA SPERM-BINDING PROTEIN"/>
    <property type="match status" value="1"/>
</dbReference>
<dbReference type="InterPro" id="IPR055356">
    <property type="entry name" value="ZP-N"/>
</dbReference>
<evidence type="ECO:0000256" key="15">
    <source>
        <dbReference type="SAM" id="MobiDB-lite"/>
    </source>
</evidence>
<feature type="compositionally biased region" description="Pro residues" evidence="15">
    <location>
        <begin position="359"/>
        <end position="383"/>
    </location>
</feature>
<keyword evidence="3" id="KW-1003">Cell membrane</keyword>
<feature type="compositionally biased region" description="Low complexity" evidence="15">
    <location>
        <begin position="433"/>
        <end position="444"/>
    </location>
</feature>
<evidence type="ECO:0000259" key="16">
    <source>
        <dbReference type="PROSITE" id="PS51034"/>
    </source>
</evidence>
<dbReference type="CDD" id="cd00111">
    <property type="entry name" value="Trefoil"/>
    <property type="match status" value="1"/>
</dbReference>
<evidence type="ECO:0000259" key="17">
    <source>
        <dbReference type="PROSITE" id="PS51448"/>
    </source>
</evidence>
<feature type="domain" description="P-type" evidence="17">
    <location>
        <begin position="922"/>
        <end position="962"/>
    </location>
</feature>
<dbReference type="GeneTree" id="ENSGT00940000163253"/>
<dbReference type="GO" id="GO:0035804">
    <property type="term" value="F:structural constituent of egg coat"/>
    <property type="evidence" value="ECO:0007669"/>
    <property type="project" value="TreeGrafter"/>
</dbReference>
<feature type="compositionally biased region" description="Low complexity" evidence="15">
    <location>
        <begin position="513"/>
        <end position="524"/>
    </location>
</feature>
<dbReference type="Pfam" id="PF00088">
    <property type="entry name" value="Trefoil"/>
    <property type="match status" value="1"/>
</dbReference>
<evidence type="ECO:0000256" key="1">
    <source>
        <dbReference type="ARBA" id="ARBA00004251"/>
    </source>
</evidence>
<dbReference type="InterPro" id="IPR042235">
    <property type="entry name" value="ZP-C_dom"/>
</dbReference>
<evidence type="ECO:0000256" key="9">
    <source>
        <dbReference type="ARBA" id="ARBA00023136"/>
    </source>
</evidence>
<dbReference type="Pfam" id="PF00100">
    <property type="entry name" value="Zona_pellucida"/>
    <property type="match status" value="1"/>
</dbReference>
<evidence type="ECO:0000256" key="6">
    <source>
        <dbReference type="ARBA" id="ARBA00022685"/>
    </source>
</evidence>
<protein>
    <recommendedName>
        <fullName evidence="20">ZP domain-containing protein</fullName>
    </recommendedName>
</protein>
<keyword evidence="11" id="KW-0325">Glycoprotein</keyword>
<feature type="region of interest" description="Disordered" evidence="15">
    <location>
        <begin position="359"/>
        <end position="475"/>
    </location>
</feature>
<evidence type="ECO:0000256" key="8">
    <source>
        <dbReference type="ARBA" id="ARBA00022989"/>
    </source>
</evidence>
<keyword evidence="9" id="KW-0472">Membrane</keyword>
<dbReference type="STRING" id="41447.ENSSDUP00000005830"/>
<evidence type="ECO:0000256" key="12">
    <source>
        <dbReference type="ARBA" id="ARBA00023279"/>
    </source>
</evidence>
<feature type="region of interest" description="Disordered" evidence="15">
    <location>
        <begin position="512"/>
        <end position="534"/>
    </location>
</feature>
<dbReference type="PROSITE" id="PS51448">
    <property type="entry name" value="P_TREFOIL_2"/>
    <property type="match status" value="1"/>
</dbReference>
<name>A0A3B4TIR4_SERDU</name>
<reference evidence="18" key="1">
    <citation type="submission" date="2025-08" db="UniProtKB">
        <authorList>
            <consortium name="Ensembl"/>
        </authorList>
    </citation>
    <scope>IDENTIFICATION</scope>
</reference>
<evidence type="ECO:0000256" key="11">
    <source>
        <dbReference type="ARBA" id="ARBA00023180"/>
    </source>
</evidence>
<dbReference type="Gene3D" id="2.60.40.3210">
    <property type="entry name" value="Zona pellucida, ZP-N domain"/>
    <property type="match status" value="1"/>
</dbReference>
<feature type="disulfide bond" evidence="14">
    <location>
        <begin position="924"/>
        <end position="950"/>
    </location>
</feature>
<dbReference type="InterPro" id="IPR000519">
    <property type="entry name" value="P_trefoil_dom"/>
</dbReference>
<reference evidence="18" key="2">
    <citation type="submission" date="2025-09" db="UniProtKB">
        <authorList>
            <consortium name="Ensembl"/>
        </authorList>
    </citation>
    <scope>IDENTIFICATION</scope>
</reference>
<dbReference type="Ensembl" id="ENSSDUT00000005944.1">
    <property type="protein sequence ID" value="ENSSDUP00000005830.1"/>
    <property type="gene ID" value="ENSSDUG00000004311.1"/>
</dbReference>
<evidence type="ECO:0000256" key="7">
    <source>
        <dbReference type="ARBA" id="ARBA00022692"/>
    </source>
</evidence>
<feature type="compositionally biased region" description="Low complexity" evidence="15">
    <location>
        <begin position="384"/>
        <end position="407"/>
    </location>
</feature>
<dbReference type="PROSITE" id="PS00025">
    <property type="entry name" value="P_TREFOIL_1"/>
    <property type="match status" value="1"/>
</dbReference>
<keyword evidence="10 14" id="KW-1015">Disulfide bond</keyword>
<dbReference type="InterPro" id="IPR051148">
    <property type="entry name" value="Zona_Pellucida_Domain_gp"/>
</dbReference>
<dbReference type="InterPro" id="IPR055355">
    <property type="entry name" value="ZP-C"/>
</dbReference>
<evidence type="ECO:0000256" key="13">
    <source>
        <dbReference type="ARBA" id="ARBA00024183"/>
    </source>
</evidence>
<proteinExistence type="inferred from homology"/>
<dbReference type="Gene3D" id="4.10.110.10">
    <property type="entry name" value="Spasmolytic Protein, domain 1"/>
    <property type="match status" value="1"/>
</dbReference>
<keyword evidence="4" id="KW-0964">Secreted</keyword>
<evidence type="ECO:0000256" key="10">
    <source>
        <dbReference type="ARBA" id="ARBA00023157"/>
    </source>
</evidence>
<sequence length="1229" mass="135565">MSCKQKSETTLFLLVAVYFYTFRVCHSVSLGRWGDGFSASQGEASTATREKIKQDDGVRQGNWHLVEKVILGTNLRKVTQELRPESAVFPGEPLPYLIVPKLDETGSNFAANRSSWSVGKISTEPRSSALDSEDGYQADFTGFHGVQGKVLGPSFDSSPHFSEWLAMRPLVQCDENVMTFTASGQGLTHLLVDREGASPISLLQLPPYCGYSVRTSWSDLEMMVPYDACYITQENDSYVLPLLWGGSPLKLSCPVQMSTPAPSSSLSAPSVFCSPYGMAVQMHGQEQDIVLLGVIVNGGWGPFVSEECAYRVHSRPTELTFFISYKAACITSGEGLHLHLLLDDHEYILSCPVNPQFPSLPDPVSPAPTAPPPPPPPPQPPTKEPTAQLPDYPYYPYPGLQYPQLPQLYPPGPQPVHPPKPTKGSPPGPQPQPQQQQQQQQQQSLYPMGPGKLPYSPGEHPKYPSPPYQSPVAVQATSTPNLSPLSLSQYQYGLFYPHMPLYYPAVTPPPTPAAKKTTTTTVPPATDPPRPPANPYDLQYYLQMPYYPAPSAAPVTQASAPLPPSPPYPPPLPAPPKQPEGPQYKVGPFHPHSLYSSYYPYGPISYPKPGLEFPFHPQIPTYFLPPTPLPPGKEMSQAIPQEPQKPAAPQANCPPYTNTLCSYYSYPYYPYYHPFYQPHYHPHYPPVPQYPEIEPPVATKKPFTTTTTTLTPTTASTTMSAATEPTPEMLHLKCLMGRMVVFLPFAHPDSIQVRDQMKAWLFLSSVSPLCGYMLQMAEGSGVILHSPLPACHSQSRTPTTISLPLRFWDLSMARTTLSPVLKPRVICSSHQMTVELPSGSTSGILLKDIKGNWMNLQDAPKHCGYSASKGKNGKIHLSLQLHSRCHMSVQGKMYIITVVYMTVDGRREAQFSCPIGIPGPGKECNLPSDQRLPCGPASVSQPQCLSMGCCFSKHPPACYYPMDECTIDRHFVFSVPASLTEPPLSPALLVAASNSTCRPQRVTSDYALFKIPMDGCGARRVRVGKVVIYMVEIINKVQAISLNYGTITRDSPVRLLVECRFQPGTVLTVSYLVKTPTLGPEVHTQGMFGVQLRIAKDSQYNSYHPQYHQPLQMLLGKPLYLEVRLLNAPDPSLVLLVHFCVAYPRSGKSVWVLLYNGCPNPLDPAPQQAVVSKPRPPFPQGQTRRFTISTFQFLPDGEFKDPEEEIYFMCSTEICSPRDGPCVEGCFGQ</sequence>
<evidence type="ECO:0000256" key="4">
    <source>
        <dbReference type="ARBA" id="ARBA00022525"/>
    </source>
</evidence>
<keyword evidence="7" id="KW-0812">Transmembrane</keyword>
<keyword evidence="19" id="KW-1185">Reference proteome</keyword>
<organism evidence="18 19">
    <name type="scientific">Seriola dumerili</name>
    <name type="common">Greater amberjack</name>
    <name type="synonym">Caranx dumerili</name>
    <dbReference type="NCBI Taxonomy" id="41447"/>
    <lineage>
        <taxon>Eukaryota</taxon>
        <taxon>Metazoa</taxon>
        <taxon>Chordata</taxon>
        <taxon>Craniata</taxon>
        <taxon>Vertebrata</taxon>
        <taxon>Euteleostomi</taxon>
        <taxon>Actinopterygii</taxon>
        <taxon>Neopterygii</taxon>
        <taxon>Teleostei</taxon>
        <taxon>Neoteleostei</taxon>
        <taxon>Acanthomorphata</taxon>
        <taxon>Carangaria</taxon>
        <taxon>Carangiformes</taxon>
        <taxon>Carangidae</taxon>
        <taxon>Seriola</taxon>
    </lineage>
</organism>
<dbReference type="SMART" id="SM00241">
    <property type="entry name" value="ZP"/>
    <property type="match status" value="1"/>
</dbReference>
<comment type="similarity">
    <text evidence="2">Belongs to the ZP domain family. ZPB subfamily.</text>
</comment>
<feature type="domain" description="ZP" evidence="16">
    <location>
        <begin position="964"/>
        <end position="1229"/>
    </location>
</feature>
<feature type="compositionally biased region" description="Pro residues" evidence="15">
    <location>
        <begin position="408"/>
        <end position="432"/>
    </location>
</feature>
<dbReference type="GO" id="GO:0005886">
    <property type="term" value="C:plasma membrane"/>
    <property type="evidence" value="ECO:0007669"/>
    <property type="project" value="UniProtKB-SubCell"/>
</dbReference>
<accession>A0A3B4TIR4</accession>
<dbReference type="SMART" id="SM00018">
    <property type="entry name" value="PD"/>
    <property type="match status" value="1"/>
</dbReference>
<dbReference type="GO" id="GO:0060468">
    <property type="term" value="P:prevention of polyspermy"/>
    <property type="evidence" value="ECO:0007669"/>
    <property type="project" value="TreeGrafter"/>
</dbReference>
<feature type="disulfide bond" evidence="14">
    <location>
        <begin position="934"/>
        <end position="949"/>
    </location>
</feature>
<evidence type="ECO:0000256" key="14">
    <source>
        <dbReference type="PROSITE-ProRule" id="PRU00779"/>
    </source>
</evidence>
<dbReference type="GO" id="GO:0035805">
    <property type="term" value="C:egg coat"/>
    <property type="evidence" value="ECO:0007669"/>
    <property type="project" value="UniProtKB-SubCell"/>
</dbReference>